<dbReference type="InterPro" id="IPR009097">
    <property type="entry name" value="Cyclic_Pdiesterase"/>
</dbReference>
<accession>A0ABW0W8V0</accession>
<keyword evidence="4" id="KW-1185">Reference proteome</keyword>
<dbReference type="NCBIfam" id="TIGR02258">
    <property type="entry name" value="2_5_ligase"/>
    <property type="match status" value="1"/>
</dbReference>
<dbReference type="Proteomes" id="UP001596047">
    <property type="component" value="Unassembled WGS sequence"/>
</dbReference>
<organism evidence="3 4">
    <name type="scientific">Paenibacillus solisilvae</name>
    <dbReference type="NCBI Taxonomy" id="2486751"/>
    <lineage>
        <taxon>Bacteria</taxon>
        <taxon>Bacillati</taxon>
        <taxon>Bacillota</taxon>
        <taxon>Bacilli</taxon>
        <taxon>Bacillales</taxon>
        <taxon>Paenibacillaceae</taxon>
        <taxon>Paenibacillus</taxon>
    </lineage>
</organism>
<proteinExistence type="inferred from homology"/>
<dbReference type="PANTHER" id="PTHR35561:SF1">
    <property type="entry name" value="RNA 2',3'-CYCLIC PHOSPHODIESTERASE"/>
    <property type="match status" value="1"/>
</dbReference>
<name>A0ABW0W8V0_9BACL</name>
<comment type="similarity">
    <text evidence="2">Belongs to the 2H phosphoesterase superfamily. ThpR family.</text>
</comment>
<dbReference type="InterPro" id="IPR004175">
    <property type="entry name" value="RNA_CPDase"/>
</dbReference>
<dbReference type="Pfam" id="PF13563">
    <property type="entry name" value="2_5_RNA_ligase2"/>
    <property type="match status" value="1"/>
</dbReference>
<reference evidence="4" key="1">
    <citation type="journal article" date="2019" name="Int. J. Syst. Evol. Microbiol.">
        <title>The Global Catalogue of Microorganisms (GCM) 10K type strain sequencing project: providing services to taxonomists for standard genome sequencing and annotation.</title>
        <authorList>
            <consortium name="The Broad Institute Genomics Platform"/>
            <consortium name="The Broad Institute Genome Sequencing Center for Infectious Disease"/>
            <person name="Wu L."/>
            <person name="Ma J."/>
        </authorList>
    </citation>
    <scope>NUCLEOTIDE SEQUENCE [LARGE SCALE GENOMIC DNA]</scope>
    <source>
        <strain evidence="4">CGMCC 1.3240</strain>
    </source>
</reference>
<sequence length="198" mass="22115">MSNTEDTRIFIAVPLPDELKKWMAGWAETLKQALPSFRKWVYAEDYHITLQFLGDIPKSQVPHLAKALQDELVSRRTHDASFELSVGALGLFGRPSSPSILWAGIGGDTNRLDELHTIVSKALTPLGFPPEKRPFNPHLTLARKYEGTVPFDAAHWIGGQAPVTVSGEPLRFQVREIVLYASHLGRLPMYEPVEHVAL</sequence>
<evidence type="ECO:0000313" key="3">
    <source>
        <dbReference type="EMBL" id="MFC5653134.1"/>
    </source>
</evidence>
<evidence type="ECO:0000256" key="2">
    <source>
        <dbReference type="HAMAP-Rule" id="MF_01940"/>
    </source>
</evidence>
<feature type="short sequence motif" description="HXTX 1" evidence="2">
    <location>
        <begin position="47"/>
        <end position="50"/>
    </location>
</feature>
<feature type="active site" description="Proton acceptor" evidence="2">
    <location>
        <position position="138"/>
    </location>
</feature>
<gene>
    <name evidence="3" type="primary">thpR</name>
    <name evidence="3" type="ORF">ACFPYJ_29290</name>
</gene>
<evidence type="ECO:0000256" key="1">
    <source>
        <dbReference type="ARBA" id="ARBA00022801"/>
    </source>
</evidence>
<comment type="caution">
    <text evidence="3">The sequence shown here is derived from an EMBL/GenBank/DDBJ whole genome shotgun (WGS) entry which is preliminary data.</text>
</comment>
<keyword evidence="1 2" id="KW-0378">Hydrolase</keyword>
<dbReference type="EC" id="3.1.4.58" evidence="2"/>
<feature type="active site" description="Proton donor" evidence="2">
    <location>
        <position position="47"/>
    </location>
</feature>
<dbReference type="EMBL" id="JBHSOW010000116">
    <property type="protein sequence ID" value="MFC5653134.1"/>
    <property type="molecule type" value="Genomic_DNA"/>
</dbReference>
<dbReference type="HAMAP" id="MF_01940">
    <property type="entry name" value="RNA_CPDase"/>
    <property type="match status" value="1"/>
</dbReference>
<feature type="short sequence motif" description="HXTX 2" evidence="2">
    <location>
        <begin position="138"/>
        <end position="141"/>
    </location>
</feature>
<protein>
    <recommendedName>
        <fullName evidence="2">RNA 2',3'-cyclic phosphodiesterase</fullName>
        <shortName evidence="2">RNA 2',3'-CPDase</shortName>
        <ecNumber evidence="2">3.1.4.58</ecNumber>
    </recommendedName>
</protein>
<evidence type="ECO:0000313" key="4">
    <source>
        <dbReference type="Proteomes" id="UP001596047"/>
    </source>
</evidence>
<comment type="catalytic activity">
    <reaction evidence="2">
        <text>a 3'-end 2',3'-cyclophospho-ribonucleotide-RNA + H2O = a 3'-end 2'-phospho-ribonucleotide-RNA + H(+)</text>
        <dbReference type="Rhea" id="RHEA:11828"/>
        <dbReference type="Rhea" id="RHEA-COMP:10464"/>
        <dbReference type="Rhea" id="RHEA-COMP:17353"/>
        <dbReference type="ChEBI" id="CHEBI:15377"/>
        <dbReference type="ChEBI" id="CHEBI:15378"/>
        <dbReference type="ChEBI" id="CHEBI:83064"/>
        <dbReference type="ChEBI" id="CHEBI:173113"/>
        <dbReference type="EC" id="3.1.4.58"/>
    </reaction>
</comment>
<dbReference type="SUPFAM" id="SSF55144">
    <property type="entry name" value="LigT-like"/>
    <property type="match status" value="1"/>
</dbReference>
<dbReference type="Gene3D" id="3.90.1140.10">
    <property type="entry name" value="Cyclic phosphodiesterase"/>
    <property type="match status" value="1"/>
</dbReference>
<dbReference type="PANTHER" id="PTHR35561">
    <property type="entry name" value="RNA 2',3'-CYCLIC PHOSPHODIESTERASE"/>
    <property type="match status" value="1"/>
</dbReference>
<dbReference type="RefSeq" id="WP_379191790.1">
    <property type="nucleotide sequence ID" value="NZ_JBHSOW010000116.1"/>
</dbReference>
<comment type="function">
    <text evidence="2">Hydrolyzes RNA 2',3'-cyclic phosphodiester to an RNA 2'-phosphomonoester.</text>
</comment>